<feature type="domain" description="CBS" evidence="5">
    <location>
        <begin position="85"/>
        <end position="142"/>
    </location>
</feature>
<dbReference type="InterPro" id="IPR000644">
    <property type="entry name" value="CBS_dom"/>
</dbReference>
<accession>A0ABQ2RH11</accession>
<reference evidence="7" key="1">
    <citation type="journal article" date="2019" name="Int. J. Syst. Evol. Microbiol.">
        <title>The Global Catalogue of Microorganisms (GCM) 10K type strain sequencing project: providing services to taxonomists for standard genome sequencing and annotation.</title>
        <authorList>
            <consortium name="The Broad Institute Genomics Platform"/>
            <consortium name="The Broad Institute Genome Sequencing Center for Infectious Disease"/>
            <person name="Wu L."/>
            <person name="Ma J."/>
        </authorList>
    </citation>
    <scope>NUCLEOTIDE SEQUENCE [LARGE SCALE GENOMIC DNA]</scope>
    <source>
        <strain evidence="7">JCM 3115</strain>
    </source>
</reference>
<dbReference type="PANTHER" id="PTHR48108:SF26">
    <property type="entry name" value="CBS DOMAIN-CONTAINING PROTEIN DDB_G0289609"/>
    <property type="match status" value="1"/>
</dbReference>
<dbReference type="Pfam" id="PF00571">
    <property type="entry name" value="CBS"/>
    <property type="match status" value="2"/>
</dbReference>
<organism evidence="6 7">
    <name type="scientific">Streptosporangium pseudovulgare</name>
    <dbReference type="NCBI Taxonomy" id="35765"/>
    <lineage>
        <taxon>Bacteria</taxon>
        <taxon>Bacillati</taxon>
        <taxon>Actinomycetota</taxon>
        <taxon>Actinomycetes</taxon>
        <taxon>Streptosporangiales</taxon>
        <taxon>Streptosporangiaceae</taxon>
        <taxon>Streptosporangium</taxon>
    </lineage>
</organism>
<dbReference type="InterPro" id="IPR051462">
    <property type="entry name" value="CBS_domain-containing"/>
</dbReference>
<evidence type="ECO:0000259" key="5">
    <source>
        <dbReference type="PROSITE" id="PS51371"/>
    </source>
</evidence>
<dbReference type="PANTHER" id="PTHR48108">
    <property type="entry name" value="CBS DOMAIN-CONTAINING PROTEIN CBSX2, CHLOROPLASTIC"/>
    <property type="match status" value="1"/>
</dbReference>
<evidence type="ECO:0000256" key="2">
    <source>
        <dbReference type="PROSITE-ProRule" id="PRU00703"/>
    </source>
</evidence>
<gene>
    <name evidence="6" type="ORF">GCM10010140_65530</name>
</gene>
<dbReference type="Gene3D" id="3.10.580.10">
    <property type="entry name" value="CBS-domain"/>
    <property type="match status" value="2"/>
</dbReference>
<feature type="region of interest" description="Disordered" evidence="3">
    <location>
        <begin position="53"/>
        <end position="72"/>
    </location>
</feature>
<comment type="caution">
    <text evidence="6">The sequence shown here is derived from an EMBL/GenBank/DDBJ whole genome shotgun (WGS) entry which is preliminary data.</text>
</comment>
<dbReference type="SUPFAM" id="SSF54631">
    <property type="entry name" value="CBS-domain pair"/>
    <property type="match status" value="1"/>
</dbReference>
<keyword evidence="2" id="KW-0129">CBS domain</keyword>
<dbReference type="CDD" id="cd04586">
    <property type="entry name" value="CBS_pair_BON_assoc"/>
    <property type="match status" value="1"/>
</dbReference>
<evidence type="ECO:0000256" key="1">
    <source>
        <dbReference type="ARBA" id="ARBA00022737"/>
    </source>
</evidence>
<evidence type="ECO:0000313" key="7">
    <source>
        <dbReference type="Proteomes" id="UP000611554"/>
    </source>
</evidence>
<dbReference type="InterPro" id="IPR017080">
    <property type="entry name" value="UCP036990_CBS_BON"/>
</dbReference>
<evidence type="ECO:0000256" key="3">
    <source>
        <dbReference type="SAM" id="MobiDB-lite"/>
    </source>
</evidence>
<dbReference type="InterPro" id="IPR046342">
    <property type="entry name" value="CBS_dom_sf"/>
</dbReference>
<dbReference type="SMART" id="SM00116">
    <property type="entry name" value="CBS"/>
    <property type="match status" value="2"/>
</dbReference>
<dbReference type="Gene3D" id="3.30.1340.30">
    <property type="match status" value="1"/>
</dbReference>
<evidence type="ECO:0008006" key="8">
    <source>
        <dbReference type="Google" id="ProtNLM"/>
    </source>
</evidence>
<proteinExistence type="predicted"/>
<feature type="domain" description="CBS" evidence="5">
    <location>
        <begin position="9"/>
        <end position="67"/>
    </location>
</feature>
<dbReference type="EMBL" id="BMQJ01000022">
    <property type="protein sequence ID" value="GGQ26254.1"/>
    <property type="molecule type" value="Genomic_DNA"/>
</dbReference>
<dbReference type="PROSITE" id="PS50914">
    <property type="entry name" value="BON"/>
    <property type="match status" value="1"/>
</dbReference>
<dbReference type="InterPro" id="IPR007055">
    <property type="entry name" value="BON_dom"/>
</dbReference>
<name>A0ABQ2RH11_9ACTN</name>
<dbReference type="Pfam" id="PF04972">
    <property type="entry name" value="BON"/>
    <property type="match status" value="1"/>
</dbReference>
<dbReference type="Proteomes" id="UP000611554">
    <property type="component" value="Unassembled WGS sequence"/>
</dbReference>
<keyword evidence="1" id="KW-0677">Repeat</keyword>
<dbReference type="PIRSF" id="PIRSF036990">
    <property type="entry name" value="UCP036990_CBS_BON"/>
    <property type="match status" value="1"/>
</dbReference>
<evidence type="ECO:0000259" key="4">
    <source>
        <dbReference type="PROSITE" id="PS50914"/>
    </source>
</evidence>
<evidence type="ECO:0000313" key="6">
    <source>
        <dbReference type="EMBL" id="GGQ26254.1"/>
    </source>
</evidence>
<keyword evidence="7" id="KW-1185">Reference proteome</keyword>
<protein>
    <recommendedName>
        <fullName evidence="8">CBS domain-containing protein</fullName>
    </recommendedName>
</protein>
<sequence length="216" mass="24037">MCVNVGDVMTRKVISVREDACFKQIAAMFVAHTVGAVPVLNAEGRVTGVVSESDLLREEPEDPPGTTAWNGDRRAGRCDLARRLMSSPAITVRETAPLTDACRLMRDHHVKRLPVVDRLGRLVGIVSRRDLLKPFVRPDRDIEREIRRNVLTRSLWMDTSRVRVSVRNGVVTLSGTMTLRGDTRTALTMMLRVDGVVGVIDELLWDRDNVPVGQGS</sequence>
<feature type="domain" description="BON" evidence="4">
    <location>
        <begin position="138"/>
        <end position="207"/>
    </location>
</feature>
<dbReference type="PROSITE" id="PS51371">
    <property type="entry name" value="CBS"/>
    <property type="match status" value="2"/>
</dbReference>